<protein>
    <recommendedName>
        <fullName evidence="3">Secreted protein</fullName>
    </recommendedName>
</protein>
<comment type="caution">
    <text evidence="2">The sequence shown here is derived from an EMBL/GenBank/DDBJ whole genome shotgun (WGS) entry which is preliminary data.</text>
</comment>
<evidence type="ECO:0000256" key="1">
    <source>
        <dbReference type="SAM" id="SignalP"/>
    </source>
</evidence>
<sequence>MRGGLMAVVVFWWRLSRGRGGGDDVVASVEREEVVVLRWRSGGAAAGRGCDGGDEVRRDGFPAQSVGSSNTYVLELPFLLVLITGTSQSRQHGKSESDSYYLSD</sequence>
<evidence type="ECO:0000313" key="2">
    <source>
        <dbReference type="EMBL" id="GEU93262.1"/>
    </source>
</evidence>
<proteinExistence type="predicted"/>
<feature type="chain" id="PRO_5027112350" description="Secreted protein" evidence="1">
    <location>
        <begin position="19"/>
        <end position="104"/>
    </location>
</feature>
<accession>A0A6L2P7I8</accession>
<dbReference type="AlphaFoldDB" id="A0A6L2P7I8"/>
<keyword evidence="1" id="KW-0732">Signal</keyword>
<feature type="signal peptide" evidence="1">
    <location>
        <begin position="1"/>
        <end position="18"/>
    </location>
</feature>
<name>A0A6L2P7I8_TANCI</name>
<dbReference type="EMBL" id="BKCJ010010813">
    <property type="protein sequence ID" value="GEU93262.1"/>
    <property type="molecule type" value="Genomic_DNA"/>
</dbReference>
<reference evidence="2" key="1">
    <citation type="journal article" date="2019" name="Sci. Rep.">
        <title>Draft genome of Tanacetum cinerariifolium, the natural source of mosquito coil.</title>
        <authorList>
            <person name="Yamashiro T."/>
            <person name="Shiraishi A."/>
            <person name="Satake H."/>
            <person name="Nakayama K."/>
        </authorList>
    </citation>
    <scope>NUCLEOTIDE SEQUENCE</scope>
</reference>
<evidence type="ECO:0008006" key="3">
    <source>
        <dbReference type="Google" id="ProtNLM"/>
    </source>
</evidence>
<organism evidence="2">
    <name type="scientific">Tanacetum cinerariifolium</name>
    <name type="common">Dalmatian daisy</name>
    <name type="synonym">Chrysanthemum cinerariifolium</name>
    <dbReference type="NCBI Taxonomy" id="118510"/>
    <lineage>
        <taxon>Eukaryota</taxon>
        <taxon>Viridiplantae</taxon>
        <taxon>Streptophyta</taxon>
        <taxon>Embryophyta</taxon>
        <taxon>Tracheophyta</taxon>
        <taxon>Spermatophyta</taxon>
        <taxon>Magnoliopsida</taxon>
        <taxon>eudicotyledons</taxon>
        <taxon>Gunneridae</taxon>
        <taxon>Pentapetalae</taxon>
        <taxon>asterids</taxon>
        <taxon>campanulids</taxon>
        <taxon>Asterales</taxon>
        <taxon>Asteraceae</taxon>
        <taxon>Asteroideae</taxon>
        <taxon>Anthemideae</taxon>
        <taxon>Anthemidinae</taxon>
        <taxon>Tanacetum</taxon>
    </lineage>
</organism>
<gene>
    <name evidence="2" type="ORF">Tci_065240</name>
</gene>